<dbReference type="InterPro" id="IPR011990">
    <property type="entry name" value="TPR-like_helical_dom_sf"/>
</dbReference>
<reference evidence="5 6" key="1">
    <citation type="journal article" date="2019" name="Sci. Rep.">
        <title>A high-quality genome of Eragrostis curvula grass provides insights into Poaceae evolution and supports new strategies to enhance forage quality.</title>
        <authorList>
            <person name="Carballo J."/>
            <person name="Santos B.A.C.M."/>
            <person name="Zappacosta D."/>
            <person name="Garbus I."/>
            <person name="Selva J.P."/>
            <person name="Gallo C.A."/>
            <person name="Diaz A."/>
            <person name="Albertini E."/>
            <person name="Caccamo M."/>
            <person name="Echenique V."/>
        </authorList>
    </citation>
    <scope>NUCLEOTIDE SEQUENCE [LARGE SCALE GENOMIC DNA]</scope>
    <source>
        <strain evidence="6">cv. Victoria</strain>
        <tissue evidence="5">Leaf</tissue>
    </source>
</reference>
<dbReference type="FunFam" id="1.25.40.10:FF:001836">
    <property type="entry name" value="Os03g0852700 protein"/>
    <property type="match status" value="1"/>
</dbReference>
<evidence type="ECO:0000256" key="2">
    <source>
        <dbReference type="ARBA" id="ARBA00022946"/>
    </source>
</evidence>
<feature type="non-terminal residue" evidence="5">
    <location>
        <position position="1"/>
    </location>
</feature>
<dbReference type="Gramene" id="TVU12819">
    <property type="protein sequence ID" value="TVU12819"/>
    <property type="gene ID" value="EJB05_46481"/>
</dbReference>
<protein>
    <recommendedName>
        <fullName evidence="7">Pentacotripeptide-repeat region of PRORP domain-containing protein</fullName>
    </recommendedName>
</protein>
<dbReference type="Proteomes" id="UP000324897">
    <property type="component" value="Chromosome 3"/>
</dbReference>
<evidence type="ECO:0000313" key="5">
    <source>
        <dbReference type="EMBL" id="TVU12819.1"/>
    </source>
</evidence>
<dbReference type="NCBIfam" id="TIGR00756">
    <property type="entry name" value="PPR"/>
    <property type="match status" value="1"/>
</dbReference>
<dbReference type="PANTHER" id="PTHR47926">
    <property type="entry name" value="PENTATRICOPEPTIDE REPEAT-CONTAINING PROTEIN"/>
    <property type="match status" value="1"/>
</dbReference>
<feature type="repeat" description="PPR" evidence="3">
    <location>
        <begin position="150"/>
        <end position="184"/>
    </location>
</feature>
<gene>
    <name evidence="5" type="ORF">EJB05_46481</name>
</gene>
<dbReference type="Pfam" id="PF01535">
    <property type="entry name" value="PPR"/>
    <property type="match status" value="2"/>
</dbReference>
<keyword evidence="6" id="KW-1185">Reference proteome</keyword>
<dbReference type="Pfam" id="PF13041">
    <property type="entry name" value="PPR_2"/>
    <property type="match status" value="1"/>
</dbReference>
<dbReference type="InterPro" id="IPR002885">
    <property type="entry name" value="PPR_rpt"/>
</dbReference>
<feature type="region of interest" description="Disordered" evidence="4">
    <location>
        <begin position="1"/>
        <end position="63"/>
    </location>
</feature>
<organism evidence="5 6">
    <name type="scientific">Eragrostis curvula</name>
    <name type="common">weeping love grass</name>
    <dbReference type="NCBI Taxonomy" id="38414"/>
    <lineage>
        <taxon>Eukaryota</taxon>
        <taxon>Viridiplantae</taxon>
        <taxon>Streptophyta</taxon>
        <taxon>Embryophyta</taxon>
        <taxon>Tracheophyta</taxon>
        <taxon>Spermatophyta</taxon>
        <taxon>Magnoliopsida</taxon>
        <taxon>Liliopsida</taxon>
        <taxon>Poales</taxon>
        <taxon>Poaceae</taxon>
        <taxon>PACMAD clade</taxon>
        <taxon>Chloridoideae</taxon>
        <taxon>Eragrostideae</taxon>
        <taxon>Eragrostidinae</taxon>
        <taxon>Eragrostis</taxon>
    </lineage>
</organism>
<feature type="repeat" description="PPR" evidence="3">
    <location>
        <begin position="251"/>
        <end position="286"/>
    </location>
</feature>
<dbReference type="GO" id="GO:0009451">
    <property type="term" value="P:RNA modification"/>
    <property type="evidence" value="ECO:0007669"/>
    <property type="project" value="InterPro"/>
</dbReference>
<evidence type="ECO:0000313" key="6">
    <source>
        <dbReference type="Proteomes" id="UP000324897"/>
    </source>
</evidence>
<keyword evidence="2" id="KW-0809">Transit peptide</keyword>
<feature type="compositionally biased region" description="Low complexity" evidence="4">
    <location>
        <begin position="1"/>
        <end position="13"/>
    </location>
</feature>
<evidence type="ECO:0008006" key="7">
    <source>
        <dbReference type="Google" id="ProtNLM"/>
    </source>
</evidence>
<evidence type="ECO:0000256" key="3">
    <source>
        <dbReference type="PROSITE-ProRule" id="PRU00708"/>
    </source>
</evidence>
<dbReference type="FunFam" id="1.25.40.10:FF:000285">
    <property type="entry name" value="Pentatricopeptide repeat-containing protein, chloroplastic"/>
    <property type="match status" value="1"/>
</dbReference>
<proteinExistence type="predicted"/>
<dbReference type="InterPro" id="IPR046960">
    <property type="entry name" value="PPR_At4g14850-like_plant"/>
</dbReference>
<evidence type="ECO:0000256" key="1">
    <source>
        <dbReference type="ARBA" id="ARBA00022737"/>
    </source>
</evidence>
<dbReference type="PROSITE" id="PS51375">
    <property type="entry name" value="PPR"/>
    <property type="match status" value="2"/>
</dbReference>
<dbReference type="OrthoDB" id="1882394at2759"/>
<keyword evidence="1" id="KW-0677">Repeat</keyword>
<dbReference type="GO" id="GO:0003723">
    <property type="term" value="F:RNA binding"/>
    <property type="evidence" value="ECO:0007669"/>
    <property type="project" value="InterPro"/>
</dbReference>
<name>A0A5J9TN46_9POAL</name>
<dbReference type="Gene3D" id="1.25.40.10">
    <property type="entry name" value="Tetratricopeptide repeat domain"/>
    <property type="match status" value="2"/>
</dbReference>
<sequence length="365" mass="40140">MAVTTTVTHHPTTCSLPRRRNSTPTTGTGSGGSNRRAPSPSSGHHLTTTTNRSLPAAPPPSETLDRVLSDLEAHPRLLTPSLLASLLSAIPHHPSPRRRLARLRRLIPVSLLRRHGDLAVRLLHLHAALGLVAYAHHLFDHLLSPRAREDAVPWNCLVAGYARLGRHHDAFALYLQMDEDGVPRDRATFACALQACAGAGSLELGLAVHRDVVRAGLASDVILCQGLVDMYLQCGDVRRARWVFDAMPVKDTVSWNMMLAGCLRHGGLWPYSMDIWRRMFGEGHRPGPAALSTMLQLLSSSSDSDDVTSSKWGREIHGWVIRHGLDTELSVANALISMYSQKNELGRSLFVFESMPVKDLSSWKL</sequence>
<feature type="compositionally biased region" description="Polar residues" evidence="4">
    <location>
        <begin position="39"/>
        <end position="53"/>
    </location>
</feature>
<dbReference type="EMBL" id="RWGY01000039">
    <property type="protein sequence ID" value="TVU12819.1"/>
    <property type="molecule type" value="Genomic_DNA"/>
</dbReference>
<accession>A0A5J9TN46</accession>
<evidence type="ECO:0000256" key="4">
    <source>
        <dbReference type="SAM" id="MobiDB-lite"/>
    </source>
</evidence>
<dbReference type="AlphaFoldDB" id="A0A5J9TN46"/>
<comment type="caution">
    <text evidence="5">The sequence shown here is derived from an EMBL/GenBank/DDBJ whole genome shotgun (WGS) entry which is preliminary data.</text>
</comment>